<evidence type="ECO:0000313" key="1">
    <source>
        <dbReference type="EMBL" id="PRQ60236.1"/>
    </source>
</evidence>
<accession>A0A2P6SNH1</accession>
<dbReference type="Proteomes" id="UP000238479">
    <property type="component" value="Chromosome 1"/>
</dbReference>
<dbReference type="EMBL" id="PDCK01000039">
    <property type="protein sequence ID" value="PRQ60236.1"/>
    <property type="molecule type" value="Genomic_DNA"/>
</dbReference>
<reference evidence="1 2" key="1">
    <citation type="journal article" date="2018" name="Nat. Genet.">
        <title>The Rosa genome provides new insights in the design of modern roses.</title>
        <authorList>
            <person name="Bendahmane M."/>
        </authorList>
    </citation>
    <scope>NUCLEOTIDE SEQUENCE [LARGE SCALE GENOMIC DNA]</scope>
    <source>
        <strain evidence="2">cv. Old Blush</strain>
    </source>
</reference>
<dbReference type="Gramene" id="PRQ60236">
    <property type="protein sequence ID" value="PRQ60236"/>
    <property type="gene ID" value="RchiOBHm_Chr1g0379001"/>
</dbReference>
<evidence type="ECO:0000313" key="2">
    <source>
        <dbReference type="Proteomes" id="UP000238479"/>
    </source>
</evidence>
<dbReference type="AlphaFoldDB" id="A0A2P6SNH1"/>
<name>A0A2P6SNH1_ROSCH</name>
<gene>
    <name evidence="1" type="ORF">RchiOBHm_Chr1g0379001</name>
</gene>
<keyword evidence="2" id="KW-1185">Reference proteome</keyword>
<sequence>MFMDFSPLQKNLAFVHSTIVLGKFTMKIWPNMKTLGPFMLPLGKVTFLQCLGGFLEVSTSTCALLGF</sequence>
<proteinExistence type="predicted"/>
<organism evidence="1 2">
    <name type="scientific">Rosa chinensis</name>
    <name type="common">China rose</name>
    <dbReference type="NCBI Taxonomy" id="74649"/>
    <lineage>
        <taxon>Eukaryota</taxon>
        <taxon>Viridiplantae</taxon>
        <taxon>Streptophyta</taxon>
        <taxon>Embryophyta</taxon>
        <taxon>Tracheophyta</taxon>
        <taxon>Spermatophyta</taxon>
        <taxon>Magnoliopsida</taxon>
        <taxon>eudicotyledons</taxon>
        <taxon>Gunneridae</taxon>
        <taxon>Pentapetalae</taxon>
        <taxon>rosids</taxon>
        <taxon>fabids</taxon>
        <taxon>Rosales</taxon>
        <taxon>Rosaceae</taxon>
        <taxon>Rosoideae</taxon>
        <taxon>Rosoideae incertae sedis</taxon>
        <taxon>Rosa</taxon>
    </lineage>
</organism>
<protein>
    <submittedName>
        <fullName evidence="1">Uncharacterized protein</fullName>
    </submittedName>
</protein>
<comment type="caution">
    <text evidence="1">The sequence shown here is derived from an EMBL/GenBank/DDBJ whole genome shotgun (WGS) entry which is preliminary data.</text>
</comment>